<keyword evidence="2 5" id="KW-0560">Oxidoreductase</keyword>
<dbReference type="InterPro" id="IPR014710">
    <property type="entry name" value="RmlC-like_jellyroll"/>
</dbReference>
<dbReference type="Pfam" id="PF07883">
    <property type="entry name" value="Cupin_2"/>
    <property type="match status" value="1"/>
</dbReference>
<dbReference type="InterPro" id="IPR013096">
    <property type="entry name" value="Cupin_2"/>
</dbReference>
<dbReference type="NCBIfam" id="TIGR02272">
    <property type="entry name" value="gentisate_1_2"/>
    <property type="match status" value="1"/>
</dbReference>
<dbReference type="Gene3D" id="2.60.120.10">
    <property type="entry name" value="Jelly Rolls"/>
    <property type="match status" value="1"/>
</dbReference>
<comment type="caution">
    <text evidence="5">The sequence shown here is derived from an EMBL/GenBank/DDBJ whole genome shotgun (WGS) entry which is preliminary data.</text>
</comment>
<evidence type="ECO:0000313" key="5">
    <source>
        <dbReference type="EMBL" id="VIO66347.1"/>
    </source>
</evidence>
<accession>A0A508SZ77</accession>
<dbReference type="CDD" id="cd06992">
    <property type="entry name" value="cupin_GDO-like_C"/>
    <property type="match status" value="1"/>
</dbReference>
<protein>
    <recommendedName>
        <fullName evidence="3">Gentisate 1,2-dioxygenase</fullName>
        <ecNumber evidence="3">1.13.11.4</ecNumber>
    </recommendedName>
</protein>
<evidence type="ECO:0000256" key="1">
    <source>
        <dbReference type="ARBA" id="ARBA00022964"/>
    </source>
</evidence>
<dbReference type="OrthoDB" id="285029at2"/>
<dbReference type="SUPFAM" id="SSF51182">
    <property type="entry name" value="RmlC-like cupins"/>
    <property type="match status" value="1"/>
</dbReference>
<dbReference type="CDD" id="cd02216">
    <property type="entry name" value="cupin_GDO-like_N"/>
    <property type="match status" value="1"/>
</dbReference>
<name>A0A508SZ77_9BRAD</name>
<keyword evidence="6" id="KW-1185">Reference proteome</keyword>
<reference evidence="5" key="1">
    <citation type="submission" date="2019-02" db="EMBL/GenBank/DDBJ databases">
        <authorList>
            <person name="Pothier F.J."/>
        </authorList>
    </citation>
    <scope>NUCLEOTIDE SEQUENCE</scope>
    <source>
        <strain evidence="5">CI-1B</strain>
    </source>
</reference>
<dbReference type="EC" id="1.13.11.4" evidence="3"/>
<feature type="domain" description="Cupin type-2" evidence="4">
    <location>
        <begin position="91"/>
        <end position="158"/>
    </location>
</feature>
<dbReference type="GO" id="GO:0047922">
    <property type="term" value="F:gentisate 1,2-dioxygenase activity"/>
    <property type="evidence" value="ECO:0007669"/>
    <property type="project" value="UniProtKB-UniRule"/>
</dbReference>
<gene>
    <name evidence="5" type="primary">sdgD_1</name>
    <name evidence="5" type="ORF">CI1B_14680</name>
</gene>
<dbReference type="InterPro" id="IPR011960">
    <property type="entry name" value="Gentisate_dOase"/>
</dbReference>
<evidence type="ECO:0000259" key="4">
    <source>
        <dbReference type="Pfam" id="PF07883"/>
    </source>
</evidence>
<dbReference type="Proteomes" id="UP000328092">
    <property type="component" value="Unassembled WGS sequence"/>
</dbReference>
<evidence type="ECO:0000256" key="2">
    <source>
        <dbReference type="ARBA" id="ARBA00023002"/>
    </source>
</evidence>
<dbReference type="RefSeq" id="WP_139858091.1">
    <property type="nucleotide sequence ID" value="NZ_CAADFC020000004.1"/>
</dbReference>
<dbReference type="PANTHER" id="PTHR41517:SF1">
    <property type="entry name" value="CUPIN"/>
    <property type="match status" value="1"/>
</dbReference>
<evidence type="ECO:0000313" key="6">
    <source>
        <dbReference type="Proteomes" id="UP000328092"/>
    </source>
</evidence>
<keyword evidence="1" id="KW-0223">Dioxygenase</keyword>
<evidence type="ECO:0000256" key="3">
    <source>
        <dbReference type="NCBIfam" id="TIGR02272"/>
    </source>
</evidence>
<dbReference type="InterPro" id="IPR047183">
    <property type="entry name" value="GDO-like"/>
</dbReference>
<dbReference type="EMBL" id="CAADFC020000004">
    <property type="protein sequence ID" value="VIO66347.1"/>
    <property type="molecule type" value="Genomic_DNA"/>
</dbReference>
<dbReference type="AlphaFoldDB" id="A0A508SZ77"/>
<dbReference type="PANTHER" id="PTHR41517">
    <property type="entry name" value="1,2-DIOXYGENASE PROTEIN-RELATED"/>
    <property type="match status" value="1"/>
</dbReference>
<dbReference type="InterPro" id="IPR011051">
    <property type="entry name" value="RmlC_Cupin_sf"/>
</dbReference>
<proteinExistence type="predicted"/>
<sequence>MTAEGSDRRAAYYARVAQKHMTPLWTIMSEAVPDEPRPRFAPAFWDYDADIRPSLIEAADLISAEEAQRRVLVLNSPSLPRGATHTLFCALQLIKQGEVAPAHRHTQSALRFVVEGSGAYTAVNGEKTAMSPGDFIVTPAWCWHDHGKESDGMMIWLDGLDIPFVNHLGATFGEDYEAPRYPEQRQPDDSAARFGAGLLPVDAPKSSLHSPVFSYPYARAREALEKLRRGGDWDSAHGIKLKYANPLNGDYALPTIASFLQLLPQGFRSLPYRSTEGAVFVVAEGSGRVKIGDQLFSFKKNDIFVAPNWTWYSFETSEDAVLFSYSDRAVLEKVGLWREQRGNGPAGH</sequence>
<organism evidence="5 6">
    <name type="scientific">Bradyrhizobium ivorense</name>
    <dbReference type="NCBI Taxonomy" id="2511166"/>
    <lineage>
        <taxon>Bacteria</taxon>
        <taxon>Pseudomonadati</taxon>
        <taxon>Pseudomonadota</taxon>
        <taxon>Alphaproteobacteria</taxon>
        <taxon>Hyphomicrobiales</taxon>
        <taxon>Nitrobacteraceae</taxon>
        <taxon>Bradyrhizobium</taxon>
    </lineage>
</organism>